<evidence type="ECO:0000313" key="1">
    <source>
        <dbReference type="EMBL" id="ORA07043.1"/>
    </source>
</evidence>
<evidence type="ECO:0008006" key="3">
    <source>
        <dbReference type="Google" id="ProtNLM"/>
    </source>
</evidence>
<keyword evidence="2" id="KW-1185">Reference proteome</keyword>
<proteinExistence type="predicted"/>
<dbReference type="Gene3D" id="3.40.50.2000">
    <property type="entry name" value="Glycogen Phosphorylase B"/>
    <property type="match status" value="1"/>
</dbReference>
<protein>
    <recommendedName>
        <fullName evidence="3">Glycosyl transferase</fullName>
    </recommendedName>
</protein>
<accession>A0A1W9Z441</accession>
<organism evidence="1 2">
    <name type="scientific">Mycolicibacterium bacteremicum</name>
    <name type="common">Mycobacterium bacteremicum</name>
    <dbReference type="NCBI Taxonomy" id="564198"/>
    <lineage>
        <taxon>Bacteria</taxon>
        <taxon>Bacillati</taxon>
        <taxon>Actinomycetota</taxon>
        <taxon>Actinomycetes</taxon>
        <taxon>Mycobacteriales</taxon>
        <taxon>Mycobacteriaceae</taxon>
        <taxon>Mycolicibacterium</taxon>
    </lineage>
</organism>
<dbReference type="EMBL" id="MVHJ01000001">
    <property type="protein sequence ID" value="ORA07043.1"/>
    <property type="molecule type" value="Genomic_DNA"/>
</dbReference>
<reference evidence="1 2" key="1">
    <citation type="submission" date="2017-02" db="EMBL/GenBank/DDBJ databases">
        <title>The new phylogeny of genus Mycobacterium.</title>
        <authorList>
            <person name="Tortoli E."/>
            <person name="Trovato A."/>
            <person name="Cirillo D.M."/>
        </authorList>
    </citation>
    <scope>NUCLEOTIDE SEQUENCE [LARGE SCALE GENOMIC DNA]</scope>
    <source>
        <strain evidence="1 2">DSM 45578</strain>
    </source>
</reference>
<dbReference type="Proteomes" id="UP000192366">
    <property type="component" value="Unassembled WGS sequence"/>
</dbReference>
<dbReference type="SUPFAM" id="SSF53756">
    <property type="entry name" value="UDP-Glycosyltransferase/glycogen phosphorylase"/>
    <property type="match status" value="1"/>
</dbReference>
<dbReference type="Pfam" id="PF13692">
    <property type="entry name" value="Glyco_trans_1_4"/>
    <property type="match status" value="1"/>
</dbReference>
<comment type="caution">
    <text evidence="1">The sequence shown here is derived from an EMBL/GenBank/DDBJ whole genome shotgun (WGS) entry which is preliminary data.</text>
</comment>
<dbReference type="STRING" id="564198.BST17_00780"/>
<sequence length="380" mass="41767">MPDSSAQRAADSTAVRTPQATAEHLIGGSIGTRVGLGRPSPRVLIWPRWFDNPYLPSLVDAFREEGLDVRTPFILSSGSARLRAGDWLHGHWTTEAHRDRRLWLYKTRAGMFRRQIQELKQRGVRIAWTAHNLVPHDDPYPELGRRARQELLDLCDHVFIHFPGARAILAEEFGYDGPTTVVHHPHYIDSHPIPPTQSGARAELRLPTDGFVALSFGLIRPYKGLADIIAGFQRMARENDRLILAGHPEGDVAAELAAARRDPRIIVQAKHIPTAQVPTYFAAADAAVIAHRTFFTSGSALLALSMGCPVVGPAVNHLADLAGGQRLYPVELCPDGLAAGMAEARAKAATVDRDSLRYWAAEYGSWADAARRSAAVFRSN</sequence>
<gene>
    <name evidence="1" type="ORF">BST17_00780</name>
</gene>
<name>A0A1W9Z441_MYCBA</name>
<dbReference type="AlphaFoldDB" id="A0A1W9Z441"/>
<evidence type="ECO:0000313" key="2">
    <source>
        <dbReference type="Proteomes" id="UP000192366"/>
    </source>
</evidence>